<comment type="caution">
    <text evidence="2">The sequence shown here is derived from an EMBL/GenBank/DDBJ whole genome shotgun (WGS) entry which is preliminary data.</text>
</comment>
<feature type="compositionally biased region" description="Polar residues" evidence="1">
    <location>
        <begin position="258"/>
        <end position="273"/>
    </location>
</feature>
<feature type="region of interest" description="Disordered" evidence="1">
    <location>
        <begin position="1"/>
        <end position="28"/>
    </location>
</feature>
<dbReference type="EMBL" id="JABCKI010000286">
    <property type="protein sequence ID" value="KAG5651166.1"/>
    <property type="molecule type" value="Genomic_DNA"/>
</dbReference>
<dbReference type="AlphaFoldDB" id="A0A9P7KL16"/>
<proteinExistence type="predicted"/>
<evidence type="ECO:0000313" key="2">
    <source>
        <dbReference type="EMBL" id="KAG5651166.1"/>
    </source>
</evidence>
<feature type="compositionally biased region" description="Basic and acidic residues" evidence="1">
    <location>
        <begin position="227"/>
        <end position="241"/>
    </location>
</feature>
<name>A0A9P7KL16_9AGAR</name>
<keyword evidence="3" id="KW-1185">Reference proteome</keyword>
<accession>A0A9P7KL16</accession>
<feature type="compositionally biased region" description="Low complexity" evidence="1">
    <location>
        <begin position="351"/>
        <end position="367"/>
    </location>
</feature>
<evidence type="ECO:0000256" key="1">
    <source>
        <dbReference type="SAM" id="MobiDB-lite"/>
    </source>
</evidence>
<gene>
    <name evidence="2" type="ORF">H0H81_009630</name>
</gene>
<feature type="compositionally biased region" description="Polar residues" evidence="1">
    <location>
        <begin position="372"/>
        <end position="384"/>
    </location>
</feature>
<dbReference type="OrthoDB" id="3128358at2759"/>
<dbReference type="Proteomes" id="UP000717328">
    <property type="component" value="Unassembled WGS sequence"/>
</dbReference>
<feature type="region of interest" description="Disordered" evidence="1">
    <location>
        <begin position="341"/>
        <end position="384"/>
    </location>
</feature>
<feature type="region of interest" description="Disordered" evidence="1">
    <location>
        <begin position="253"/>
        <end position="328"/>
    </location>
</feature>
<reference evidence="2" key="1">
    <citation type="submission" date="2021-02" db="EMBL/GenBank/DDBJ databases">
        <authorList>
            <person name="Nieuwenhuis M."/>
            <person name="Van De Peppel L.J.J."/>
        </authorList>
    </citation>
    <scope>NUCLEOTIDE SEQUENCE</scope>
    <source>
        <strain evidence="2">D49</strain>
    </source>
</reference>
<feature type="region of interest" description="Disordered" evidence="1">
    <location>
        <begin position="206"/>
        <end position="241"/>
    </location>
</feature>
<feature type="compositionally biased region" description="Polar residues" evidence="1">
    <location>
        <begin position="208"/>
        <end position="226"/>
    </location>
</feature>
<protein>
    <submittedName>
        <fullName evidence="2">Uncharacterized protein</fullName>
    </submittedName>
</protein>
<sequence>MSKPPSPYTFRLKTPGRNAHSPTPPDNLDAEAVYIASELQRDETFNQFLLKQQHQFTAEQHAQGHGEQERSEVFRTLIVDLSAKFQDTQRNREKSFAEADSRQEEIFSKNESGREALFSKAQDLRTDSFERDRSFRLQHSQACVSAREEIILHGREERKNVCAEVRTEIEDGFKKWMVFEEASFLSAERRRDEFVEKIMVSPAAHIYSTPSRHGSQSAAKDNTSVRGEQESTSDPRLDPENFRVRSLADIAAAPSVHPSRQSVVDSASTLSQPTCPPELDLEDGSWTDASSSESHSGLPATSPIESHKSTLHISSSPPSSAPLDQSSTVCPAVSAQISKRASQATLPAAQSPVPSTSDSTPDSTTTVADNGVQHSMKGSQSTNRTFEERFAQAEEERHNTFVTQQQAREMSFEAGESTRDNAERLRDQVFEQTMSIFVKKFSTLMEAHDNVFLVREHSRQGGALRRHTTFKAWQAQTAQAFHWEIMHVEKQAEARDSLEPHLAEFTERLPITSLVKKLGLLLEKSREDRATRFRQSQFQRDAKLKVTSPPYSRPGICHVLSDAEERFPLSSPALSDFIHLPSTGADTYPFVRAPGAFFHHLNARTALPIPGDFKEDKSKDYDDFDNGQRRRQHAFELAQSQRQSDFDRGVRKRQYAFEIAEARRQAKFEAKQQYRWEAFAEESGDFEKHFDNSQKVRETQFRNAEQAREIRLHMAEDKRRKLFEAEQERRNDRFYKVQAMLQRKCYQAELRRLSKLRSWGQGVKYSEQRDCTLRYEEEEAARENAFQKSLDLWTQGRMEVG</sequence>
<organism evidence="2 3">
    <name type="scientific">Sphagnurus paluster</name>
    <dbReference type="NCBI Taxonomy" id="117069"/>
    <lineage>
        <taxon>Eukaryota</taxon>
        <taxon>Fungi</taxon>
        <taxon>Dikarya</taxon>
        <taxon>Basidiomycota</taxon>
        <taxon>Agaricomycotina</taxon>
        <taxon>Agaricomycetes</taxon>
        <taxon>Agaricomycetidae</taxon>
        <taxon>Agaricales</taxon>
        <taxon>Tricholomatineae</taxon>
        <taxon>Lyophyllaceae</taxon>
        <taxon>Sphagnurus</taxon>
    </lineage>
</organism>
<feature type="compositionally biased region" description="Low complexity" evidence="1">
    <location>
        <begin position="314"/>
        <end position="327"/>
    </location>
</feature>
<reference evidence="2" key="2">
    <citation type="submission" date="2021-10" db="EMBL/GenBank/DDBJ databases">
        <title>Phylogenomics reveals ancestral predisposition of the termite-cultivated fungus Termitomyces towards a domesticated lifestyle.</title>
        <authorList>
            <person name="Auxier B."/>
            <person name="Grum-Grzhimaylo A."/>
            <person name="Cardenas M.E."/>
            <person name="Lodge J.D."/>
            <person name="Laessoe T."/>
            <person name="Pedersen O."/>
            <person name="Smith M.E."/>
            <person name="Kuyper T.W."/>
            <person name="Franco-Molano E.A."/>
            <person name="Baroni T.J."/>
            <person name="Aanen D.K."/>
        </authorList>
    </citation>
    <scope>NUCLEOTIDE SEQUENCE</scope>
    <source>
        <strain evidence="2">D49</strain>
    </source>
</reference>
<evidence type="ECO:0000313" key="3">
    <source>
        <dbReference type="Proteomes" id="UP000717328"/>
    </source>
</evidence>